<name>A0ABW1FB48_9ACTN</name>
<dbReference type="InterPro" id="IPR011050">
    <property type="entry name" value="Pectin_lyase_fold/virulence"/>
</dbReference>
<keyword evidence="1" id="KW-0732">Signal</keyword>
<evidence type="ECO:0000313" key="3">
    <source>
        <dbReference type="EMBL" id="MFC5890923.1"/>
    </source>
</evidence>
<dbReference type="InterPro" id="IPR012334">
    <property type="entry name" value="Pectin_lyas_fold"/>
</dbReference>
<dbReference type="RefSeq" id="WP_313766773.1">
    <property type="nucleotide sequence ID" value="NZ_BAAAVH010000014.1"/>
</dbReference>
<protein>
    <submittedName>
        <fullName evidence="3">Nitrous oxide reductase family maturation protein NosD</fullName>
    </submittedName>
</protein>
<evidence type="ECO:0000256" key="1">
    <source>
        <dbReference type="SAM" id="SignalP"/>
    </source>
</evidence>
<dbReference type="Pfam" id="PF13229">
    <property type="entry name" value="Beta_helix"/>
    <property type="match status" value="1"/>
</dbReference>
<gene>
    <name evidence="3" type="ORF">ACFP0N_38825</name>
</gene>
<comment type="caution">
    <text evidence="3">The sequence shown here is derived from an EMBL/GenBank/DDBJ whole genome shotgun (WGS) entry which is preliminary data.</text>
</comment>
<feature type="domain" description="Right handed beta helix" evidence="2">
    <location>
        <begin position="107"/>
        <end position="247"/>
    </location>
</feature>
<evidence type="ECO:0000313" key="4">
    <source>
        <dbReference type="Proteomes" id="UP001596067"/>
    </source>
</evidence>
<dbReference type="SUPFAM" id="SSF51126">
    <property type="entry name" value="Pectin lyase-like"/>
    <property type="match status" value="1"/>
</dbReference>
<accession>A0ABW1FB48</accession>
<keyword evidence="4" id="KW-1185">Reference proteome</keyword>
<feature type="chain" id="PRO_5045614348" evidence="1">
    <location>
        <begin position="36"/>
        <end position="364"/>
    </location>
</feature>
<dbReference type="EMBL" id="JBHSOD010000103">
    <property type="protein sequence ID" value="MFC5890923.1"/>
    <property type="molecule type" value="Genomic_DNA"/>
</dbReference>
<sequence length="364" mass="37071">MPTRRVHHLAAATAAATTALTTVLATLAAAPAAHAAGGLHLVRPGESIQQAVDAAAPGDTVQLLAGTYYGSVRITTPDLTLRGVGRHSVIVPGNAADGTAGDTVCATAGHGLCVAGTDAEPLRGVTVEALAVTGFPKNGVNIASTAGMTVRATYVHDNGQQGISQEKSTRAVIVGNESARNAQSGIFLANSVVNEGGAADTEGTLVSGNRLSENRIGVTVRRLRDLSIEQNEVRGNCGGVFIVGDEGVPKAGALSVTRNRVLANNKYCPPNPRLDFIQGTGILLTGAEDTQVTDNQVRDNVGTSSMSGGIVLFRSLVGAPNARHTISGNYATGNSPADLVDADTGTTNTFARNHCAVSKPAGHC</sequence>
<organism evidence="3 4">
    <name type="scientific">Kitasatospora aburaviensis</name>
    <dbReference type="NCBI Taxonomy" id="67265"/>
    <lineage>
        <taxon>Bacteria</taxon>
        <taxon>Bacillati</taxon>
        <taxon>Actinomycetota</taxon>
        <taxon>Actinomycetes</taxon>
        <taxon>Kitasatosporales</taxon>
        <taxon>Streptomycetaceae</taxon>
        <taxon>Kitasatospora</taxon>
    </lineage>
</organism>
<reference evidence="4" key="1">
    <citation type="journal article" date="2019" name="Int. J. Syst. Evol. Microbiol.">
        <title>The Global Catalogue of Microorganisms (GCM) 10K type strain sequencing project: providing services to taxonomists for standard genome sequencing and annotation.</title>
        <authorList>
            <consortium name="The Broad Institute Genomics Platform"/>
            <consortium name="The Broad Institute Genome Sequencing Center for Infectious Disease"/>
            <person name="Wu L."/>
            <person name="Ma J."/>
        </authorList>
    </citation>
    <scope>NUCLEOTIDE SEQUENCE [LARGE SCALE GENOMIC DNA]</scope>
    <source>
        <strain evidence="4">CGMCC 4.1469</strain>
    </source>
</reference>
<feature type="signal peptide" evidence="1">
    <location>
        <begin position="1"/>
        <end position="35"/>
    </location>
</feature>
<dbReference type="SMART" id="SM00710">
    <property type="entry name" value="PbH1"/>
    <property type="match status" value="6"/>
</dbReference>
<dbReference type="Proteomes" id="UP001596067">
    <property type="component" value="Unassembled WGS sequence"/>
</dbReference>
<dbReference type="InterPro" id="IPR039448">
    <property type="entry name" value="Beta_helix"/>
</dbReference>
<proteinExistence type="predicted"/>
<dbReference type="InterPro" id="IPR006626">
    <property type="entry name" value="PbH1"/>
</dbReference>
<evidence type="ECO:0000259" key="2">
    <source>
        <dbReference type="Pfam" id="PF13229"/>
    </source>
</evidence>
<dbReference type="Gene3D" id="2.160.20.10">
    <property type="entry name" value="Single-stranded right-handed beta-helix, Pectin lyase-like"/>
    <property type="match status" value="1"/>
</dbReference>